<dbReference type="AlphaFoldDB" id="A0A2S6NMI2"/>
<dbReference type="EMBL" id="NHRY01000049">
    <property type="protein sequence ID" value="PPQ37305.1"/>
    <property type="molecule type" value="Genomic_DNA"/>
</dbReference>
<organism evidence="1 2">
    <name type="scientific">Rhodopila globiformis</name>
    <name type="common">Rhodopseudomonas globiformis</name>
    <dbReference type="NCBI Taxonomy" id="1071"/>
    <lineage>
        <taxon>Bacteria</taxon>
        <taxon>Pseudomonadati</taxon>
        <taxon>Pseudomonadota</taxon>
        <taxon>Alphaproteobacteria</taxon>
        <taxon>Acetobacterales</taxon>
        <taxon>Acetobacteraceae</taxon>
        <taxon>Rhodopila</taxon>
    </lineage>
</organism>
<dbReference type="Proteomes" id="UP000239724">
    <property type="component" value="Unassembled WGS sequence"/>
</dbReference>
<keyword evidence="2" id="KW-1185">Reference proteome</keyword>
<evidence type="ECO:0000313" key="1">
    <source>
        <dbReference type="EMBL" id="PPQ37305.1"/>
    </source>
</evidence>
<protein>
    <submittedName>
        <fullName evidence="1">Uncharacterized protein</fullName>
    </submittedName>
</protein>
<evidence type="ECO:0000313" key="2">
    <source>
        <dbReference type="Proteomes" id="UP000239724"/>
    </source>
</evidence>
<sequence length="388" mass="43580">MQPETAEPGRMQRFVTALLRHEDALVEPIEPEGLEVLAPPPVQQALGIGELARLGFGTTLPPGAQRVGIEGDWLERFARLLGARGRWMRRELAADAKAPGDPERALAHELVLDNATFRLQDVTRAWTRYLVMDFRASAVSDDKRDLIVRLGVNLATGSLPDAVVTALGPALDRVPWDEEDAGQPAAPQAALPPLWDHARLTALVQRALPPRLEAALQPFVKGMQRRLSRDQDRLYRYHNDLYHEAMRRAFGLPEGDAKRTREEQRAEAIQREYRAKLDDLERQYATRVTVDWVQTLELVTPVHRFAVQIRRRKADRMISLDWNPLARRLEPPVCEATFGTERPRLVCDDKLHLVVPAGLAPCVNCGRPFCRACHGGRCPKCGTDGQIP</sequence>
<dbReference type="RefSeq" id="WP_104517484.1">
    <property type="nucleotide sequence ID" value="NZ_NHRY01000049.1"/>
</dbReference>
<accession>A0A2S6NMI2</accession>
<name>A0A2S6NMI2_RHOGL</name>
<comment type="caution">
    <text evidence="1">The sequence shown here is derived from an EMBL/GenBank/DDBJ whole genome shotgun (WGS) entry which is preliminary data.</text>
</comment>
<proteinExistence type="predicted"/>
<gene>
    <name evidence="1" type="ORF">CCS01_03655</name>
</gene>
<reference evidence="1 2" key="1">
    <citation type="journal article" date="2018" name="Arch. Microbiol.">
        <title>New insights into the metabolic potential of the phototrophic purple bacterium Rhodopila globiformis DSM 161(T) from its draft genome sequence and evidence for a vanadium-dependent nitrogenase.</title>
        <authorList>
            <person name="Imhoff J.F."/>
            <person name="Rahn T."/>
            <person name="Kunzel S."/>
            <person name="Neulinger S.C."/>
        </authorList>
    </citation>
    <scope>NUCLEOTIDE SEQUENCE [LARGE SCALE GENOMIC DNA]</scope>
    <source>
        <strain evidence="1 2">DSM 161</strain>
    </source>
</reference>
<dbReference type="OrthoDB" id="7375224at2"/>